<feature type="binding site" evidence="4">
    <location>
        <position position="73"/>
    </location>
    <ligand>
        <name>Zn(2+)</name>
        <dbReference type="ChEBI" id="CHEBI:29105"/>
    </ligand>
</feature>
<dbReference type="HAMAP" id="MF_00213">
    <property type="entry name" value="HypA_HybF"/>
    <property type="match status" value="1"/>
</dbReference>
<proteinExistence type="inferred from homology"/>
<sequence length="115" mass="12439">MHELSIAMGIVDAALEEAQRRGGLQVSAVHLRLGALSGVVKAALVFSYEMACQDTALEGSRLIVEDVPVVVFCPQCHERRALDSIQSFACPECGAPTRDILQGKELEVFALEVQE</sequence>
<feature type="binding site" evidence="4">
    <location>
        <position position="76"/>
    </location>
    <ligand>
        <name>Zn(2+)</name>
        <dbReference type="ChEBI" id="CHEBI:29105"/>
    </ligand>
</feature>
<dbReference type="GO" id="GO:0051604">
    <property type="term" value="P:protein maturation"/>
    <property type="evidence" value="ECO:0007669"/>
    <property type="project" value="InterPro"/>
</dbReference>
<keyword evidence="1 4" id="KW-0533">Nickel</keyword>
<evidence type="ECO:0000256" key="4">
    <source>
        <dbReference type="HAMAP-Rule" id="MF_00213"/>
    </source>
</evidence>
<dbReference type="GO" id="GO:0016151">
    <property type="term" value="F:nickel cation binding"/>
    <property type="evidence" value="ECO:0007669"/>
    <property type="project" value="UniProtKB-UniRule"/>
</dbReference>
<dbReference type="EMBL" id="OMOD01000046">
    <property type="protein sequence ID" value="SPF35167.1"/>
    <property type="molecule type" value="Genomic_DNA"/>
</dbReference>
<name>A0A2U3K6I0_9BACT</name>
<dbReference type="PANTHER" id="PTHR34535">
    <property type="entry name" value="HYDROGENASE MATURATION FACTOR HYPA"/>
    <property type="match status" value="1"/>
</dbReference>
<dbReference type="InterPro" id="IPR000688">
    <property type="entry name" value="HypA/HybF"/>
</dbReference>
<dbReference type="GO" id="GO:0008270">
    <property type="term" value="F:zinc ion binding"/>
    <property type="evidence" value="ECO:0007669"/>
    <property type="project" value="UniProtKB-UniRule"/>
</dbReference>
<reference evidence="6" key="1">
    <citation type="submission" date="2018-02" db="EMBL/GenBank/DDBJ databases">
        <authorList>
            <person name="Hausmann B."/>
        </authorList>
    </citation>
    <scope>NUCLEOTIDE SEQUENCE [LARGE SCALE GENOMIC DNA]</scope>
    <source>
        <strain evidence="6">Peat soil MAG SbA1</strain>
    </source>
</reference>
<feature type="binding site" evidence="4">
    <location>
        <position position="90"/>
    </location>
    <ligand>
        <name>Zn(2+)</name>
        <dbReference type="ChEBI" id="CHEBI:29105"/>
    </ligand>
</feature>
<feature type="binding site" evidence="4">
    <location>
        <position position="2"/>
    </location>
    <ligand>
        <name>Ni(2+)</name>
        <dbReference type="ChEBI" id="CHEBI:49786"/>
    </ligand>
</feature>
<evidence type="ECO:0000313" key="6">
    <source>
        <dbReference type="Proteomes" id="UP000238701"/>
    </source>
</evidence>
<protein>
    <recommendedName>
        <fullName evidence="4">Hydrogenase maturation factor HypA</fullName>
    </recommendedName>
</protein>
<dbReference type="PIRSF" id="PIRSF004761">
    <property type="entry name" value="Hydrgn_mat_HypA"/>
    <property type="match status" value="1"/>
</dbReference>
<dbReference type="AlphaFoldDB" id="A0A2U3K6I0"/>
<dbReference type="OrthoDB" id="9800361at2"/>
<comment type="similarity">
    <text evidence="4">Belongs to the HypA/HybF family.</text>
</comment>
<dbReference type="Pfam" id="PF01155">
    <property type="entry name" value="HypA"/>
    <property type="match status" value="1"/>
</dbReference>
<keyword evidence="2 4" id="KW-0479">Metal-binding</keyword>
<organism evidence="5 6">
    <name type="scientific">Candidatus Sulfotelmatobacter kueseliae</name>
    <dbReference type="NCBI Taxonomy" id="2042962"/>
    <lineage>
        <taxon>Bacteria</taxon>
        <taxon>Pseudomonadati</taxon>
        <taxon>Acidobacteriota</taxon>
        <taxon>Terriglobia</taxon>
        <taxon>Terriglobales</taxon>
        <taxon>Candidatus Korobacteraceae</taxon>
        <taxon>Candidatus Sulfotelmatobacter</taxon>
    </lineage>
</organism>
<dbReference type="PANTHER" id="PTHR34535:SF3">
    <property type="entry name" value="HYDROGENASE MATURATION FACTOR HYPA"/>
    <property type="match status" value="1"/>
</dbReference>
<feature type="binding site" evidence="4">
    <location>
        <position position="93"/>
    </location>
    <ligand>
        <name>Zn(2+)</name>
        <dbReference type="ChEBI" id="CHEBI:29105"/>
    </ligand>
</feature>
<dbReference type="Proteomes" id="UP000238701">
    <property type="component" value="Unassembled WGS sequence"/>
</dbReference>
<evidence type="ECO:0000256" key="3">
    <source>
        <dbReference type="ARBA" id="ARBA00022833"/>
    </source>
</evidence>
<accession>A0A2U3K6I0</accession>
<evidence type="ECO:0000256" key="2">
    <source>
        <dbReference type="ARBA" id="ARBA00022723"/>
    </source>
</evidence>
<dbReference type="Gene3D" id="3.30.2320.80">
    <property type="match status" value="1"/>
</dbReference>
<keyword evidence="3 4" id="KW-0862">Zinc</keyword>
<comment type="function">
    <text evidence="4">Involved in the maturation of [NiFe] hydrogenases. Required for nickel insertion into the metal center of the hydrogenase.</text>
</comment>
<evidence type="ECO:0000313" key="5">
    <source>
        <dbReference type="EMBL" id="SPF35167.1"/>
    </source>
</evidence>
<gene>
    <name evidence="4 5" type="primary">hypA</name>
    <name evidence="5" type="ORF">SBA1_140058</name>
</gene>
<evidence type="ECO:0000256" key="1">
    <source>
        <dbReference type="ARBA" id="ARBA00022596"/>
    </source>
</evidence>